<evidence type="ECO:0000313" key="2">
    <source>
        <dbReference type="EMBL" id="MCV2872106.1"/>
    </source>
</evidence>
<dbReference type="Proteomes" id="UP001652564">
    <property type="component" value="Unassembled WGS sequence"/>
</dbReference>
<feature type="signal peptide" evidence="1">
    <location>
        <begin position="1"/>
        <end position="25"/>
    </location>
</feature>
<evidence type="ECO:0000256" key="1">
    <source>
        <dbReference type="SAM" id="SignalP"/>
    </source>
</evidence>
<feature type="chain" id="PRO_5046270934" evidence="1">
    <location>
        <begin position="26"/>
        <end position="192"/>
    </location>
</feature>
<gene>
    <name evidence="2" type="ORF">OEZ71_07335</name>
</gene>
<name>A0ABT2ZLU8_9RHOB</name>
<dbReference type="RefSeq" id="WP_263739299.1">
    <property type="nucleotide sequence ID" value="NZ_JAOWKZ010000002.1"/>
</dbReference>
<accession>A0ABT2ZLU8</accession>
<dbReference type="EMBL" id="JAOWKZ010000002">
    <property type="protein sequence ID" value="MCV2872106.1"/>
    <property type="molecule type" value="Genomic_DNA"/>
</dbReference>
<keyword evidence="1" id="KW-0732">Signal</keyword>
<proteinExistence type="predicted"/>
<reference evidence="2 3" key="1">
    <citation type="submission" date="2022-10" db="EMBL/GenBank/DDBJ databases">
        <title>Defluviimonas sp. nov., isolated from ocean surface sediments.</title>
        <authorList>
            <person name="He W."/>
            <person name="Wang L."/>
            <person name="Zhang D.-F."/>
        </authorList>
    </citation>
    <scope>NUCLEOTIDE SEQUENCE [LARGE SCALE GENOMIC DNA]</scope>
    <source>
        <strain evidence="2 3">WL0050</strain>
    </source>
</reference>
<organism evidence="2 3">
    <name type="scientific">Albidovulum litorale</name>
    <dbReference type="NCBI Taxonomy" id="2984134"/>
    <lineage>
        <taxon>Bacteria</taxon>
        <taxon>Pseudomonadati</taxon>
        <taxon>Pseudomonadota</taxon>
        <taxon>Alphaproteobacteria</taxon>
        <taxon>Rhodobacterales</taxon>
        <taxon>Paracoccaceae</taxon>
        <taxon>Albidovulum</taxon>
    </lineage>
</organism>
<sequence>MKRKPRVSRLFVSLAAILLSAGANLTPIRAIAQSAECDPQRLANQHASVAVFRKLQLEVATLMQAQSEAILEVDHGIVISSMDDGGFFGPTGFLGKRMDKGQSAIHAVLIAGRRLPLDDDGAARLSEIETSANEIIAIGHSMVPLLEAGDIKKATSLYAQRSVPAQVAAVGAAYTMSSGLERQLKLMSLRCR</sequence>
<evidence type="ECO:0000313" key="3">
    <source>
        <dbReference type="Proteomes" id="UP001652564"/>
    </source>
</evidence>
<protein>
    <submittedName>
        <fullName evidence="2">Uncharacterized protein</fullName>
    </submittedName>
</protein>
<comment type="caution">
    <text evidence="2">The sequence shown here is derived from an EMBL/GenBank/DDBJ whole genome shotgun (WGS) entry which is preliminary data.</text>
</comment>
<keyword evidence="3" id="KW-1185">Reference proteome</keyword>